<dbReference type="Gene3D" id="3.40.50.720">
    <property type="entry name" value="NAD(P)-binding Rossmann-like Domain"/>
    <property type="match status" value="1"/>
</dbReference>
<dbReference type="Pfam" id="PF05368">
    <property type="entry name" value="NmrA"/>
    <property type="match status" value="1"/>
</dbReference>
<evidence type="ECO:0000256" key="2">
    <source>
        <dbReference type="ARBA" id="ARBA00023002"/>
    </source>
</evidence>
<dbReference type="PANTHER" id="PTHR47706">
    <property type="entry name" value="NMRA-LIKE FAMILY PROTEIN"/>
    <property type="match status" value="1"/>
</dbReference>
<dbReference type="Proteomes" id="UP001465976">
    <property type="component" value="Unassembled WGS sequence"/>
</dbReference>
<evidence type="ECO:0000256" key="1">
    <source>
        <dbReference type="ARBA" id="ARBA00022857"/>
    </source>
</evidence>
<accession>A0ABR3FAK6</accession>
<reference evidence="4 5" key="1">
    <citation type="submission" date="2024-02" db="EMBL/GenBank/DDBJ databases">
        <title>A draft genome for the cacao thread blight pathogen Marasmius crinis-equi.</title>
        <authorList>
            <person name="Cohen S.P."/>
            <person name="Baruah I.K."/>
            <person name="Amoako-Attah I."/>
            <person name="Bukari Y."/>
            <person name="Meinhardt L.W."/>
            <person name="Bailey B.A."/>
        </authorList>
    </citation>
    <scope>NUCLEOTIDE SEQUENCE [LARGE SCALE GENOMIC DNA]</scope>
    <source>
        <strain evidence="4 5">GH-76</strain>
    </source>
</reference>
<gene>
    <name evidence="4" type="ORF">V5O48_009649</name>
</gene>
<evidence type="ECO:0000259" key="3">
    <source>
        <dbReference type="Pfam" id="PF05368"/>
    </source>
</evidence>
<keyword evidence="2" id="KW-0560">Oxidoreductase</keyword>
<dbReference type="InterPro" id="IPR036291">
    <property type="entry name" value="NAD(P)-bd_dom_sf"/>
</dbReference>
<comment type="caution">
    <text evidence="4">The sequence shown here is derived from an EMBL/GenBank/DDBJ whole genome shotgun (WGS) entry which is preliminary data.</text>
</comment>
<feature type="domain" description="NmrA-like" evidence="3">
    <location>
        <begin position="4"/>
        <end position="96"/>
    </location>
</feature>
<organism evidence="4 5">
    <name type="scientific">Marasmius crinis-equi</name>
    <dbReference type="NCBI Taxonomy" id="585013"/>
    <lineage>
        <taxon>Eukaryota</taxon>
        <taxon>Fungi</taxon>
        <taxon>Dikarya</taxon>
        <taxon>Basidiomycota</taxon>
        <taxon>Agaricomycotina</taxon>
        <taxon>Agaricomycetes</taxon>
        <taxon>Agaricomycetidae</taxon>
        <taxon>Agaricales</taxon>
        <taxon>Marasmiineae</taxon>
        <taxon>Marasmiaceae</taxon>
        <taxon>Marasmius</taxon>
    </lineage>
</organism>
<sequence length="96" mass="10260">MSFKNIALFGANGQIGDSIIRALLQCEHQKFQILAFIPPGSQLNSGESDDRVTVRDFNLNDLNTESLAQELQGVQVAISAVGGKALEAQTTIQDAA</sequence>
<dbReference type="SUPFAM" id="SSF51735">
    <property type="entry name" value="NAD(P)-binding Rossmann-fold domains"/>
    <property type="match status" value="1"/>
</dbReference>
<feature type="non-terminal residue" evidence="4">
    <location>
        <position position="96"/>
    </location>
</feature>
<keyword evidence="5" id="KW-1185">Reference proteome</keyword>
<dbReference type="InterPro" id="IPR051609">
    <property type="entry name" value="NmrA/Isoflavone_reductase-like"/>
</dbReference>
<proteinExistence type="predicted"/>
<keyword evidence="1" id="KW-0521">NADP</keyword>
<evidence type="ECO:0000313" key="5">
    <source>
        <dbReference type="Proteomes" id="UP001465976"/>
    </source>
</evidence>
<evidence type="ECO:0000313" key="4">
    <source>
        <dbReference type="EMBL" id="KAL0572327.1"/>
    </source>
</evidence>
<dbReference type="EMBL" id="JBAHYK010000644">
    <property type="protein sequence ID" value="KAL0572327.1"/>
    <property type="molecule type" value="Genomic_DNA"/>
</dbReference>
<dbReference type="PANTHER" id="PTHR47706:SF9">
    <property type="entry name" value="NMRA-LIKE DOMAIN-CONTAINING PROTEIN-RELATED"/>
    <property type="match status" value="1"/>
</dbReference>
<name>A0ABR3FAK6_9AGAR</name>
<dbReference type="InterPro" id="IPR008030">
    <property type="entry name" value="NmrA-like"/>
</dbReference>
<protein>
    <recommendedName>
        <fullName evidence="3">NmrA-like domain-containing protein</fullName>
    </recommendedName>
</protein>